<dbReference type="AlphaFoldDB" id="A0A1I0A6C4"/>
<sequence length="809" mass="90959">MKQFYHIKMAFRNLVREKGNSAFLLLSLCIGLVTFILVSGYVFYEKGYDRVFPGNKQIYRVSTDIYSGNELSLSIPQCERGVAATLKDEYPQVVAAGYLTGTNNPQYKIGDEIFSNNHVYHASAGFLDVFSIALTQGWKSEVLTRPYTAVISERTAKKYFGDVNPVGQVLFKYPVFEYTIEGVFKDLPEQAHFSAEILLSFHDDMHLPPPAKAQWGETGFYTYLKLDNNAAVKQIEAAVNAIVAENKKLQFEKSNVKHVYHLQPLNDIHLHSELKNELETNSRAQYVILVFIIGILILCASGFNYIQFAFSRLIHSAPKTGIKKINGATRSEIVWASLSESLIIHFFAVCISLLVGWMLIPVMQNQFGIFLKPVFTSPLFLAILFSIIFLGIVIGGVIPALMINRFNSLELLKLRYKPVSKGVSFRQIVVVAQFVIIIAIVAGITGISKQVNFLMDKDKGFDVKNTLVIKVPKNLRITSQRINNLQAFEEELLSNSAILGFSSSNVVPGDLSAYNFNFTETLTGKGGKAALIVADDNFIKNYNIPLLAGTNFRETGTSAQNNSCIINRAGLQYLGFQNPDEAIGRAIKMEDESGMQKFEVSVIGVTGNVDFSNAKESHKPMVIINWTENMIWGNYSIKTSTADFASVIPFIKAQFTRTFPNYPFEYLVVEDYYNRQFDNEMQLIKIFRLFVIVAIFICVINLFSIAWLISLARVKEIGIRKVNGAKISEILAMLNKDFVKWVAIAFVIATPIAYYAMHKWLENFAYKTTLSWWIFALAGVLALGIALLTVSWQSWRAATQNPVEALRYE</sequence>
<dbReference type="Pfam" id="PF02687">
    <property type="entry name" value="FtsX"/>
    <property type="match status" value="2"/>
</dbReference>
<comment type="subcellular location">
    <subcellularLocation>
        <location evidence="1">Cell membrane</location>
        <topology evidence="1">Multi-pass membrane protein</topology>
    </subcellularLocation>
</comment>
<keyword evidence="5 6" id="KW-0472">Membrane</keyword>
<dbReference type="InterPro" id="IPR003838">
    <property type="entry name" value="ABC3_permease_C"/>
</dbReference>
<organism evidence="9 10">
    <name type="scientific">Draconibacterium orientale</name>
    <dbReference type="NCBI Taxonomy" id="1168034"/>
    <lineage>
        <taxon>Bacteria</taxon>
        <taxon>Pseudomonadati</taxon>
        <taxon>Bacteroidota</taxon>
        <taxon>Bacteroidia</taxon>
        <taxon>Marinilabiliales</taxon>
        <taxon>Prolixibacteraceae</taxon>
        <taxon>Draconibacterium</taxon>
    </lineage>
</organism>
<evidence type="ECO:0000256" key="4">
    <source>
        <dbReference type="ARBA" id="ARBA00022989"/>
    </source>
</evidence>
<evidence type="ECO:0000259" key="8">
    <source>
        <dbReference type="Pfam" id="PF12704"/>
    </source>
</evidence>
<keyword evidence="2" id="KW-1003">Cell membrane</keyword>
<evidence type="ECO:0000313" key="9">
    <source>
        <dbReference type="EMBL" id="SES89222.1"/>
    </source>
</evidence>
<dbReference type="InterPro" id="IPR050250">
    <property type="entry name" value="Macrolide_Exporter_MacB"/>
</dbReference>
<protein>
    <submittedName>
        <fullName evidence="9">Putative ABC transport system permease protein</fullName>
    </submittedName>
</protein>
<feature type="transmembrane region" description="Helical" evidence="6">
    <location>
        <begin position="333"/>
        <end position="360"/>
    </location>
</feature>
<evidence type="ECO:0000259" key="7">
    <source>
        <dbReference type="Pfam" id="PF02687"/>
    </source>
</evidence>
<gene>
    <name evidence="9" type="ORF">SAMN05444285_10355</name>
</gene>
<dbReference type="GO" id="GO:0022857">
    <property type="term" value="F:transmembrane transporter activity"/>
    <property type="evidence" value="ECO:0007669"/>
    <property type="project" value="TreeGrafter"/>
</dbReference>
<dbReference type="RefSeq" id="WP_081804796.1">
    <property type="nucleotide sequence ID" value="NZ_FOHT01000003.1"/>
</dbReference>
<reference evidence="9 10" key="1">
    <citation type="submission" date="2016-10" db="EMBL/GenBank/DDBJ databases">
        <authorList>
            <person name="de Groot N.N."/>
        </authorList>
    </citation>
    <scope>NUCLEOTIDE SEQUENCE [LARGE SCALE GENOMIC DNA]</scope>
    <source>
        <strain evidence="9 10">DSM 25947</strain>
    </source>
</reference>
<keyword evidence="3 6" id="KW-0812">Transmembrane</keyword>
<dbReference type="InterPro" id="IPR025857">
    <property type="entry name" value="MacB_PCD"/>
</dbReference>
<evidence type="ECO:0000256" key="3">
    <source>
        <dbReference type="ARBA" id="ARBA00022692"/>
    </source>
</evidence>
<evidence type="ECO:0000256" key="5">
    <source>
        <dbReference type="ARBA" id="ARBA00023136"/>
    </source>
</evidence>
<evidence type="ECO:0000256" key="2">
    <source>
        <dbReference type="ARBA" id="ARBA00022475"/>
    </source>
</evidence>
<feature type="transmembrane region" description="Helical" evidence="6">
    <location>
        <begin position="738"/>
        <end position="758"/>
    </location>
</feature>
<dbReference type="EMBL" id="FOHT01000003">
    <property type="protein sequence ID" value="SES89222.1"/>
    <property type="molecule type" value="Genomic_DNA"/>
</dbReference>
<evidence type="ECO:0000313" key="10">
    <source>
        <dbReference type="Proteomes" id="UP000181981"/>
    </source>
</evidence>
<dbReference type="PANTHER" id="PTHR30572:SF18">
    <property type="entry name" value="ABC-TYPE MACROLIDE FAMILY EXPORT SYSTEM PERMEASE COMPONENT 2"/>
    <property type="match status" value="1"/>
</dbReference>
<dbReference type="PANTHER" id="PTHR30572">
    <property type="entry name" value="MEMBRANE COMPONENT OF TRANSPORTER-RELATED"/>
    <property type="match status" value="1"/>
</dbReference>
<evidence type="ECO:0000256" key="6">
    <source>
        <dbReference type="SAM" id="Phobius"/>
    </source>
</evidence>
<dbReference type="GO" id="GO:0005886">
    <property type="term" value="C:plasma membrane"/>
    <property type="evidence" value="ECO:0007669"/>
    <property type="project" value="UniProtKB-SubCell"/>
</dbReference>
<feature type="domain" description="ABC3 transporter permease C-terminal" evidence="7">
    <location>
        <begin position="292"/>
        <end position="407"/>
    </location>
</feature>
<keyword evidence="4 6" id="KW-1133">Transmembrane helix</keyword>
<feature type="domain" description="MacB-like periplasmic core" evidence="8">
    <location>
        <begin position="21"/>
        <end position="241"/>
    </location>
</feature>
<feature type="transmembrane region" description="Helical" evidence="6">
    <location>
        <begin position="424"/>
        <end position="447"/>
    </location>
</feature>
<accession>A0A1I0A6C4</accession>
<evidence type="ECO:0000256" key="1">
    <source>
        <dbReference type="ARBA" id="ARBA00004651"/>
    </source>
</evidence>
<feature type="transmembrane region" description="Helical" evidence="6">
    <location>
        <begin position="770"/>
        <end position="790"/>
    </location>
</feature>
<feature type="transmembrane region" description="Helical" evidence="6">
    <location>
        <begin position="21"/>
        <end position="44"/>
    </location>
</feature>
<feature type="transmembrane region" description="Helical" evidence="6">
    <location>
        <begin position="380"/>
        <end position="403"/>
    </location>
</feature>
<dbReference type="Pfam" id="PF12704">
    <property type="entry name" value="MacB_PCD"/>
    <property type="match status" value="1"/>
</dbReference>
<feature type="transmembrane region" description="Helical" evidence="6">
    <location>
        <begin position="286"/>
        <end position="306"/>
    </location>
</feature>
<dbReference type="Proteomes" id="UP000181981">
    <property type="component" value="Unassembled WGS sequence"/>
</dbReference>
<feature type="transmembrane region" description="Helical" evidence="6">
    <location>
        <begin position="686"/>
        <end position="711"/>
    </location>
</feature>
<dbReference type="OrthoDB" id="9770036at2"/>
<proteinExistence type="predicted"/>
<feature type="domain" description="ABC3 transporter permease C-terminal" evidence="7">
    <location>
        <begin position="689"/>
        <end position="802"/>
    </location>
</feature>
<name>A0A1I0A6C4_9BACT</name>